<evidence type="ECO:0000259" key="5">
    <source>
        <dbReference type="PROSITE" id="PS51898"/>
    </source>
</evidence>
<protein>
    <submittedName>
        <fullName evidence="7">Site-specific tyrosine recombinase XerC</fullName>
    </submittedName>
</protein>
<dbReference type="Proteomes" id="UP000250242">
    <property type="component" value="Unassembled WGS sequence"/>
</dbReference>
<sequence length="332" mass="38157">MASIYKIGKRYRVEFRHNGKRYTSSFPTKRECQEWIVTKTVELSTPVAENKTLLDALNDYMEKVSPKKKAEQSEINRIKYFIRSNPELCAKRMSDIKSIDIADWRDRRLKSLNPATGKQVKPNTVHRDMTWLSSVFRTAHKEWGWITENPVSSVKWPQQTPPRDRLITDKEIDAMLVALGYVPESKVSTVGQRVACALLFALETALRSQEICLLEWEDIEGRVLDIKKSKTHAGERRVPLSSSAMEILEQLDKESNPVFGLTTSQLSSNFRRARDLAGLSGFTFHDSRANAITRLAQKLEILDLARVIGHKDLKMLMVYYRKKADELVDKLD</sequence>
<keyword evidence="1" id="KW-0229">DNA integration</keyword>
<dbReference type="SUPFAM" id="SSF56349">
    <property type="entry name" value="DNA breaking-rejoining enzymes"/>
    <property type="match status" value="1"/>
</dbReference>
<evidence type="ECO:0000256" key="3">
    <source>
        <dbReference type="ARBA" id="ARBA00023172"/>
    </source>
</evidence>
<evidence type="ECO:0000256" key="2">
    <source>
        <dbReference type="ARBA" id="ARBA00023125"/>
    </source>
</evidence>
<dbReference type="Gene3D" id="1.10.150.130">
    <property type="match status" value="1"/>
</dbReference>
<dbReference type="Gene3D" id="1.10.443.10">
    <property type="entry name" value="Intergrase catalytic core"/>
    <property type="match status" value="1"/>
</dbReference>
<gene>
    <name evidence="7" type="ORF">NCTC11009_01360</name>
</gene>
<dbReference type="PANTHER" id="PTHR30349">
    <property type="entry name" value="PHAGE INTEGRASE-RELATED"/>
    <property type="match status" value="1"/>
</dbReference>
<dbReference type="InterPro" id="IPR013762">
    <property type="entry name" value="Integrase-like_cat_sf"/>
</dbReference>
<dbReference type="InterPro" id="IPR010998">
    <property type="entry name" value="Integrase_recombinase_N"/>
</dbReference>
<dbReference type="GO" id="GO:0015074">
    <property type="term" value="P:DNA integration"/>
    <property type="evidence" value="ECO:0007669"/>
    <property type="project" value="UniProtKB-KW"/>
</dbReference>
<dbReference type="AlphaFoldDB" id="A0A2X1VIC2"/>
<name>A0A2X1VIC2_9BURK</name>
<dbReference type="InterPro" id="IPR050090">
    <property type="entry name" value="Tyrosine_recombinase_XerCD"/>
</dbReference>
<evidence type="ECO:0000256" key="1">
    <source>
        <dbReference type="ARBA" id="ARBA00022908"/>
    </source>
</evidence>
<evidence type="ECO:0000313" key="8">
    <source>
        <dbReference type="Proteomes" id="UP000250242"/>
    </source>
</evidence>
<reference evidence="7 8" key="1">
    <citation type="submission" date="2018-06" db="EMBL/GenBank/DDBJ databases">
        <authorList>
            <consortium name="Pathogen Informatics"/>
            <person name="Doyle S."/>
        </authorList>
    </citation>
    <scope>NUCLEOTIDE SEQUENCE [LARGE SCALE GENOMIC DNA]</scope>
    <source>
        <strain evidence="7 8">NCTC11009</strain>
    </source>
</reference>
<dbReference type="GO" id="GO:0006310">
    <property type="term" value="P:DNA recombination"/>
    <property type="evidence" value="ECO:0007669"/>
    <property type="project" value="UniProtKB-KW"/>
</dbReference>
<dbReference type="PANTHER" id="PTHR30349:SF94">
    <property type="entry name" value="INTEGRASE_RECOMBINASE HI_1414-RELATED"/>
    <property type="match status" value="1"/>
</dbReference>
<dbReference type="InterPro" id="IPR011010">
    <property type="entry name" value="DNA_brk_join_enz"/>
</dbReference>
<keyword evidence="3" id="KW-0233">DNA recombination</keyword>
<organism evidence="7 8">
    <name type="scientific">Oligella urethralis</name>
    <dbReference type="NCBI Taxonomy" id="90245"/>
    <lineage>
        <taxon>Bacteria</taxon>
        <taxon>Pseudomonadati</taxon>
        <taxon>Pseudomonadota</taxon>
        <taxon>Betaproteobacteria</taxon>
        <taxon>Burkholderiales</taxon>
        <taxon>Alcaligenaceae</taxon>
        <taxon>Oligella</taxon>
    </lineage>
</organism>
<feature type="domain" description="Core-binding (CB)" evidence="6">
    <location>
        <begin position="51"/>
        <end position="140"/>
    </location>
</feature>
<dbReference type="GO" id="GO:0003677">
    <property type="term" value="F:DNA binding"/>
    <property type="evidence" value="ECO:0007669"/>
    <property type="project" value="UniProtKB-UniRule"/>
</dbReference>
<evidence type="ECO:0000313" key="7">
    <source>
        <dbReference type="EMBL" id="SPY08140.1"/>
    </source>
</evidence>
<dbReference type="CDD" id="cd00796">
    <property type="entry name" value="INT_Rci_Hp1_C"/>
    <property type="match status" value="1"/>
</dbReference>
<dbReference type="EMBL" id="UATH01000001">
    <property type="protein sequence ID" value="SPY08140.1"/>
    <property type="molecule type" value="Genomic_DNA"/>
</dbReference>
<dbReference type="RefSeq" id="WP_113062560.1">
    <property type="nucleotide sequence ID" value="NZ_UATH01000001.1"/>
</dbReference>
<dbReference type="InterPro" id="IPR002104">
    <property type="entry name" value="Integrase_catalytic"/>
</dbReference>
<accession>A0A2X1VIC2</accession>
<evidence type="ECO:0000259" key="6">
    <source>
        <dbReference type="PROSITE" id="PS51900"/>
    </source>
</evidence>
<dbReference type="Pfam" id="PF00589">
    <property type="entry name" value="Phage_integrase"/>
    <property type="match status" value="1"/>
</dbReference>
<dbReference type="PROSITE" id="PS51898">
    <property type="entry name" value="TYR_RECOMBINASE"/>
    <property type="match status" value="1"/>
</dbReference>
<dbReference type="PROSITE" id="PS51900">
    <property type="entry name" value="CB"/>
    <property type="match status" value="1"/>
</dbReference>
<keyword evidence="2 4" id="KW-0238">DNA-binding</keyword>
<proteinExistence type="predicted"/>
<evidence type="ECO:0000256" key="4">
    <source>
        <dbReference type="PROSITE-ProRule" id="PRU01248"/>
    </source>
</evidence>
<feature type="domain" description="Tyr recombinase" evidence="5">
    <location>
        <begin position="161"/>
        <end position="332"/>
    </location>
</feature>
<dbReference type="InterPro" id="IPR044068">
    <property type="entry name" value="CB"/>
</dbReference>